<gene>
    <name evidence="3" type="ORF">HMPREF1536_02722</name>
</gene>
<evidence type="ECO:0000313" key="4">
    <source>
        <dbReference type="Proteomes" id="UP000033035"/>
    </source>
</evidence>
<dbReference type="Proteomes" id="UP000033035">
    <property type="component" value="Unassembled WGS sequence"/>
</dbReference>
<accession>A0A0F5JBX4</accession>
<dbReference type="STRING" id="1203610.HMPREF1536_02722"/>
<dbReference type="EMBL" id="AQHW01000015">
    <property type="protein sequence ID" value="KKB55259.1"/>
    <property type="molecule type" value="Genomic_DNA"/>
</dbReference>
<keyword evidence="1" id="KW-0732">Signal</keyword>
<proteinExistence type="predicted"/>
<feature type="domain" description="DUF6383" evidence="2">
    <location>
        <begin position="1088"/>
        <end position="1161"/>
    </location>
</feature>
<name>A0A0F5JBX4_9BACT</name>
<dbReference type="PATRIC" id="fig|1203610.3.peg.2788"/>
<evidence type="ECO:0000313" key="3">
    <source>
        <dbReference type="EMBL" id="KKB55259.1"/>
    </source>
</evidence>
<keyword evidence="4" id="KW-1185">Reference proteome</keyword>
<evidence type="ECO:0000259" key="2">
    <source>
        <dbReference type="Pfam" id="PF19910"/>
    </source>
</evidence>
<dbReference type="InterPro" id="IPR045963">
    <property type="entry name" value="DUF6383"/>
</dbReference>
<dbReference type="HOGENOM" id="CLU_003316_0_0_10"/>
<dbReference type="RefSeq" id="WP_028729712.1">
    <property type="nucleotide sequence ID" value="NZ_KE386764.1"/>
</dbReference>
<reference evidence="3 4" key="1">
    <citation type="submission" date="2013-04" db="EMBL/GenBank/DDBJ databases">
        <title>The Genome Sequence of Parabacteroides gordonii DSM 23371.</title>
        <authorList>
            <consortium name="The Broad Institute Genomics Platform"/>
            <person name="Earl A."/>
            <person name="Ward D."/>
            <person name="Feldgarden M."/>
            <person name="Gevers D."/>
            <person name="Martens E."/>
            <person name="Sakamoto M."/>
            <person name="Benno Y."/>
            <person name="Suzuki N."/>
            <person name="Matsunaga N."/>
            <person name="Koshihara K."/>
            <person name="Seki M."/>
            <person name="Komiya H."/>
            <person name="Walker B."/>
            <person name="Young S."/>
            <person name="Zeng Q."/>
            <person name="Gargeya S."/>
            <person name="Fitzgerald M."/>
            <person name="Haas B."/>
            <person name="Abouelleil A."/>
            <person name="Allen A.W."/>
            <person name="Alvarado L."/>
            <person name="Arachchi H.M."/>
            <person name="Berlin A.M."/>
            <person name="Chapman S.B."/>
            <person name="Gainer-Dewar J."/>
            <person name="Goldberg J."/>
            <person name="Griggs A."/>
            <person name="Gujja S."/>
            <person name="Hansen M."/>
            <person name="Howarth C."/>
            <person name="Imamovic A."/>
            <person name="Ireland A."/>
            <person name="Larimer J."/>
            <person name="McCowan C."/>
            <person name="Murphy C."/>
            <person name="Pearson M."/>
            <person name="Poon T.W."/>
            <person name="Priest M."/>
            <person name="Roberts A."/>
            <person name="Saif S."/>
            <person name="Shea T."/>
            <person name="Sisk P."/>
            <person name="Sykes S."/>
            <person name="Wortman J."/>
            <person name="Nusbaum C."/>
            <person name="Birren B."/>
        </authorList>
    </citation>
    <scope>NUCLEOTIDE SEQUENCE [LARGE SCALE GENOMIC DNA]</scope>
    <source>
        <strain evidence="3 4">MS-1</strain>
    </source>
</reference>
<organism evidence="3 4">
    <name type="scientific">Parabacteroides gordonii MS-1 = DSM 23371</name>
    <dbReference type="NCBI Taxonomy" id="1203610"/>
    <lineage>
        <taxon>Bacteria</taxon>
        <taxon>Pseudomonadati</taxon>
        <taxon>Bacteroidota</taxon>
        <taxon>Bacteroidia</taxon>
        <taxon>Bacteroidales</taxon>
        <taxon>Tannerellaceae</taxon>
        <taxon>Parabacteroides</taxon>
    </lineage>
</organism>
<dbReference type="Pfam" id="PF19910">
    <property type="entry name" value="DUF6383"/>
    <property type="match status" value="1"/>
</dbReference>
<sequence>MNKKFSTLVAVLLAAGAWTTLDARVIEITAPKVNGSYLIGSDVTEGDGDNGKVATLLKVADGTSAAATAAAVESYGSEWTLEAVPAADFAGVDVTDWFYLKAGGKYLIASTTANQFSVEAAKTYAVPFVIKNGKFVVAKDVTNTGKTEKDKELTLVASGVTTATINGTALAFGQYTADENIQANGSTLTKVTKVADDNYYFVAATNGKLLYFSTEDATTVSANGSAGITAANIDQYLWKPVRSASGEYSFENKAFDGKFANIGKTKSFNSNAEYNGGVGLYLGSATVDADFTAKGAADAPIAFGFYKALDFPITAAALNNRTGNVFDLTFKVAKDSDKEIVGAEAFAGSLIAVDANGNKITTGLATKFQIKSGDNYIVLVVNDKKDENKNVFKTVTADELADDTDGKYYSWFEFSASTSTKSTDVVSTIKVGKNASLDDARTIILEDNLSEDVAYLRTRIAPEESATYPYITLTASNMVDYKDLLGKFMSISFLTDKAEEKVDPTSVIYKKNGILSTVDYDADGTATADYVNKNSVLSNTPEVQWAITDVNSDKTFTLTNRESGKTLTNVSFRQTGKDNVYKFETVTAPVGMVNDTVEVKLFANDDITKFDGFRTATPNELRNQKFHIGQYHNETQNAVGYWAENHQTNGTHQLGVVADEDAAGIWNLRLDQKVNKAGEEINEVDTVFITTTFYTEDAKGNKVTDPKKQLKSVLAVLPYEIQNRANLEYVKFLSGNNLNYYACNEEADTRTGFRFALKAKPNGYSIVTLPNRDWTLGSGKPSKAATALGNKKIDVANSVQWGALKQRGLYEVSDNSIMVVTELGAPEYRKVVKEWGDTVRIYRDEYPTEVLFEKRDAKSIVDKDTLSFLNVNNSVTGANPALFVDTAYVNRVDADGVANTCYQYLLAVNVDKTLNTYCPDDAEHNDPEWIKEHGVCPHAIKTPLVKGRFLINLVDTAFAYKQKHLHNNPYVNMVEAGQDYKAKLSFVEGIHVGDTLYLTRKGGEAVKLAMDSSAFNVAKFAFRYVNNQEGSFKIQTRYKEYSATSKEAFDESANDEGYLRWINGTIVVTNSYLNGETFNMEENFKGNPVANEDITTSSVKVTTTEGKVIIAGAQGKKVTISNVLGQTVANAVLSSDKAEIATPSGVVIVAVEGEAAVKAIVK</sequence>
<protein>
    <recommendedName>
        <fullName evidence="2">DUF6383 domain-containing protein</fullName>
    </recommendedName>
</protein>
<evidence type="ECO:0000256" key="1">
    <source>
        <dbReference type="SAM" id="SignalP"/>
    </source>
</evidence>
<comment type="caution">
    <text evidence="3">The sequence shown here is derived from an EMBL/GenBank/DDBJ whole genome shotgun (WGS) entry which is preliminary data.</text>
</comment>
<feature type="chain" id="PRO_5002490015" description="DUF6383 domain-containing protein" evidence="1">
    <location>
        <begin position="24"/>
        <end position="1162"/>
    </location>
</feature>
<feature type="signal peptide" evidence="1">
    <location>
        <begin position="1"/>
        <end position="23"/>
    </location>
</feature>
<dbReference type="AlphaFoldDB" id="A0A0F5JBX4"/>